<evidence type="ECO:0000256" key="9">
    <source>
        <dbReference type="RuleBase" id="RU000461"/>
    </source>
</evidence>
<dbReference type="Pfam" id="PF00067">
    <property type="entry name" value="p450"/>
    <property type="match status" value="1"/>
</dbReference>
<dbReference type="Proteomes" id="UP000026961">
    <property type="component" value="Chromosome 2"/>
</dbReference>
<keyword evidence="9" id="KW-0503">Monooxygenase</keyword>
<keyword evidence="8 9" id="KW-0349">Heme</keyword>
<keyword evidence="3 8" id="KW-0479">Metal-binding</keyword>
<dbReference type="PROSITE" id="PS00086">
    <property type="entry name" value="CYTOCHROME_P450"/>
    <property type="match status" value="1"/>
</dbReference>
<sequence>MENSQMWLLWGALSVALFFYFSTLRRRYAGGKPLPPGPTPLPLIGNLHLVGGGTFHHKLRDLARVHGPVMTLKLGLATNVVISSREAAIEAYTKYDRHLAARATPDTFRACGFADRSMVFIPSSDPQWKALRGIHASHVFTPRVLAAVRPIRERKVGDLIAYLRAHAGEEVLVGHAMYTGILNMVSFSYFSIDIVGMGSQMARELREVVDDIILVVGKPNVSDFYPFLRPLDLQGLRRWTTKRFNRVFSIMGDIIDRRLAHIRDNKPRHDDFLDSILELMAAGKIDRVNVLNMLFEAFVAGADTMALTLEWVMAELLKNPSVMAKARAELRDVLGDKEIVEEADAARLPYLQAVLKEAMRLHPVGALLLPHFAMEDGVEVGGYAVPKGSTVLFNAWAIMRDPAAWERPDEFVPERFVERTPQLDFRGKDVEFMPFGSGRRLCPGLPLAERVVPFILASMLHTFEWELPGGMTAEELDVSEKFKTANVLAVALKAVPVLIK</sequence>
<keyword evidence="2 10" id="KW-0812">Transmembrane</keyword>
<evidence type="ECO:0000256" key="1">
    <source>
        <dbReference type="ARBA" id="ARBA00010617"/>
    </source>
</evidence>
<evidence type="ECO:0000256" key="3">
    <source>
        <dbReference type="ARBA" id="ARBA00022723"/>
    </source>
</evidence>
<evidence type="ECO:0000256" key="7">
    <source>
        <dbReference type="ARBA" id="ARBA00023004"/>
    </source>
</evidence>
<evidence type="ECO:0000256" key="6">
    <source>
        <dbReference type="ARBA" id="ARBA00023002"/>
    </source>
</evidence>
<dbReference type="STRING" id="40148.A0A0D9YTW7"/>
<dbReference type="Gramene" id="OGLUM02G21470.1">
    <property type="protein sequence ID" value="OGLUM02G21470.1"/>
    <property type="gene ID" value="OGLUM02G21470"/>
</dbReference>
<keyword evidence="7 8" id="KW-0408">Iron</keyword>
<name>A0A0D9YTW7_9ORYZ</name>
<dbReference type="PRINTS" id="PR00463">
    <property type="entry name" value="EP450I"/>
</dbReference>
<dbReference type="GO" id="GO:0051502">
    <property type="term" value="P:diterpene phytoalexin biosynthetic process"/>
    <property type="evidence" value="ECO:0007669"/>
    <property type="project" value="EnsemblPlants"/>
</dbReference>
<reference evidence="11" key="2">
    <citation type="submission" date="2018-05" db="EMBL/GenBank/DDBJ databases">
        <title>OgluRS3 (Oryza glumaepatula Reference Sequence Version 3).</title>
        <authorList>
            <person name="Zhang J."/>
            <person name="Kudrna D."/>
            <person name="Lee S."/>
            <person name="Talag J."/>
            <person name="Welchert J."/>
            <person name="Wing R.A."/>
        </authorList>
    </citation>
    <scope>NUCLEOTIDE SEQUENCE [LARGE SCALE GENOMIC DNA]</scope>
</reference>
<dbReference type="EnsemblPlants" id="OGLUM02G21470.1">
    <property type="protein sequence ID" value="OGLUM02G21470.1"/>
    <property type="gene ID" value="OGLUM02G21470"/>
</dbReference>
<dbReference type="HOGENOM" id="CLU_001570_4_2_1"/>
<keyword evidence="10" id="KW-0472">Membrane</keyword>
<accession>A0A0D9YTW7</accession>
<dbReference type="InterPro" id="IPR001128">
    <property type="entry name" value="Cyt_P450"/>
</dbReference>
<reference evidence="11" key="1">
    <citation type="submission" date="2015-04" db="UniProtKB">
        <authorList>
            <consortium name="EnsemblPlants"/>
        </authorList>
    </citation>
    <scope>IDENTIFICATION</scope>
</reference>
<dbReference type="FunFam" id="1.10.630.10:FF:000007">
    <property type="entry name" value="Cytochrome P450 76C4"/>
    <property type="match status" value="1"/>
</dbReference>
<dbReference type="GO" id="GO:0006952">
    <property type="term" value="P:defense response"/>
    <property type="evidence" value="ECO:0007669"/>
    <property type="project" value="UniProtKB-KW"/>
</dbReference>
<dbReference type="GO" id="GO:0036202">
    <property type="term" value="F:ent-cassa-12,15-diene 11-hydroxylase activity"/>
    <property type="evidence" value="ECO:0007669"/>
    <property type="project" value="EnsemblPlants"/>
</dbReference>
<dbReference type="Gene3D" id="1.10.630.10">
    <property type="entry name" value="Cytochrome P450"/>
    <property type="match status" value="1"/>
</dbReference>
<keyword evidence="6 9" id="KW-0560">Oxidoreductase</keyword>
<dbReference type="CDD" id="cd11073">
    <property type="entry name" value="CYP76-like"/>
    <property type="match status" value="1"/>
</dbReference>
<feature type="transmembrane region" description="Helical" evidence="10">
    <location>
        <begin position="6"/>
        <end position="24"/>
    </location>
</feature>
<dbReference type="eggNOG" id="KOG0156">
    <property type="taxonomic scope" value="Eukaryota"/>
</dbReference>
<keyword evidence="5 10" id="KW-1133">Transmembrane helix</keyword>
<evidence type="ECO:0000256" key="4">
    <source>
        <dbReference type="ARBA" id="ARBA00022821"/>
    </source>
</evidence>
<evidence type="ECO:0008006" key="13">
    <source>
        <dbReference type="Google" id="ProtNLM"/>
    </source>
</evidence>
<dbReference type="PRINTS" id="PR00385">
    <property type="entry name" value="P450"/>
</dbReference>
<evidence type="ECO:0000256" key="10">
    <source>
        <dbReference type="SAM" id="Phobius"/>
    </source>
</evidence>
<dbReference type="GO" id="GO:0020037">
    <property type="term" value="F:heme binding"/>
    <property type="evidence" value="ECO:0007669"/>
    <property type="project" value="InterPro"/>
</dbReference>
<evidence type="ECO:0000313" key="12">
    <source>
        <dbReference type="Proteomes" id="UP000026961"/>
    </source>
</evidence>
<dbReference type="InterPro" id="IPR002401">
    <property type="entry name" value="Cyt_P450_E_grp-I"/>
</dbReference>
<proteinExistence type="inferred from homology"/>
<organism evidence="11">
    <name type="scientific">Oryza glumipatula</name>
    <dbReference type="NCBI Taxonomy" id="40148"/>
    <lineage>
        <taxon>Eukaryota</taxon>
        <taxon>Viridiplantae</taxon>
        <taxon>Streptophyta</taxon>
        <taxon>Embryophyta</taxon>
        <taxon>Tracheophyta</taxon>
        <taxon>Spermatophyta</taxon>
        <taxon>Magnoliopsida</taxon>
        <taxon>Liliopsida</taxon>
        <taxon>Poales</taxon>
        <taxon>Poaceae</taxon>
        <taxon>BOP clade</taxon>
        <taxon>Oryzoideae</taxon>
        <taxon>Oryzeae</taxon>
        <taxon>Oryzinae</taxon>
        <taxon>Oryza</taxon>
    </lineage>
</organism>
<dbReference type="PANTHER" id="PTHR47950:SF44">
    <property type="entry name" value="CYTOCHROME P450, FAMILY 76, SUBFAMILY C, POLYPEPTIDE 5-RELATED"/>
    <property type="match status" value="1"/>
</dbReference>
<dbReference type="GO" id="GO:0005506">
    <property type="term" value="F:iron ion binding"/>
    <property type="evidence" value="ECO:0007669"/>
    <property type="project" value="InterPro"/>
</dbReference>
<keyword evidence="4" id="KW-0611">Plant defense</keyword>
<evidence type="ECO:0000256" key="5">
    <source>
        <dbReference type="ARBA" id="ARBA00022989"/>
    </source>
</evidence>
<evidence type="ECO:0000256" key="8">
    <source>
        <dbReference type="PIRSR" id="PIRSR602401-1"/>
    </source>
</evidence>
<protein>
    <recommendedName>
        <fullName evidence="13">Cytochrome P450</fullName>
    </recommendedName>
</protein>
<dbReference type="SUPFAM" id="SSF48264">
    <property type="entry name" value="Cytochrome P450"/>
    <property type="match status" value="1"/>
</dbReference>
<comment type="cofactor">
    <cofactor evidence="8">
        <name>heme</name>
        <dbReference type="ChEBI" id="CHEBI:30413"/>
    </cofactor>
</comment>
<evidence type="ECO:0000256" key="2">
    <source>
        <dbReference type="ARBA" id="ARBA00022692"/>
    </source>
</evidence>
<comment type="similarity">
    <text evidence="1 9">Belongs to the cytochrome P450 family.</text>
</comment>
<dbReference type="PANTHER" id="PTHR47950">
    <property type="entry name" value="CYTOCHROME P450, FAMILY 76, SUBFAMILY C, POLYPEPTIDE 5-RELATED"/>
    <property type="match status" value="1"/>
</dbReference>
<evidence type="ECO:0000313" key="11">
    <source>
        <dbReference type="EnsemblPlants" id="OGLUM02G21470.1"/>
    </source>
</evidence>
<dbReference type="InterPro" id="IPR036396">
    <property type="entry name" value="Cyt_P450_sf"/>
</dbReference>
<dbReference type="AlphaFoldDB" id="A0A0D9YTW7"/>
<feature type="binding site" description="axial binding residue" evidence="8">
    <location>
        <position position="442"/>
    </location>
    <ligand>
        <name>heme</name>
        <dbReference type="ChEBI" id="CHEBI:30413"/>
    </ligand>
    <ligandPart>
        <name>Fe</name>
        <dbReference type="ChEBI" id="CHEBI:18248"/>
    </ligandPart>
</feature>
<dbReference type="InterPro" id="IPR017972">
    <property type="entry name" value="Cyt_P450_CS"/>
</dbReference>
<keyword evidence="12" id="KW-1185">Reference proteome</keyword>